<comment type="catalytic activity">
    <reaction evidence="10">
        <text>5-aminomethyl-2-thiouridine(34) in tRNA + S-adenosyl-L-methionine = 5-methylaminomethyl-2-thiouridine(34) in tRNA + S-adenosyl-L-homocysteine + H(+)</text>
        <dbReference type="Rhea" id="RHEA:19569"/>
        <dbReference type="Rhea" id="RHEA-COMP:10195"/>
        <dbReference type="Rhea" id="RHEA-COMP:10197"/>
        <dbReference type="ChEBI" id="CHEBI:15378"/>
        <dbReference type="ChEBI" id="CHEBI:57856"/>
        <dbReference type="ChEBI" id="CHEBI:59789"/>
        <dbReference type="ChEBI" id="CHEBI:74454"/>
        <dbReference type="ChEBI" id="CHEBI:74455"/>
        <dbReference type="EC" id="2.1.1.61"/>
    </reaction>
</comment>
<comment type="subcellular location">
    <subcellularLocation>
        <location evidence="10">Cytoplasm</location>
    </subcellularLocation>
</comment>
<evidence type="ECO:0000313" key="14">
    <source>
        <dbReference type="Proteomes" id="UP000318349"/>
    </source>
</evidence>
<evidence type="ECO:0000256" key="9">
    <source>
        <dbReference type="ARBA" id="ARBA00023268"/>
    </source>
</evidence>
<dbReference type="InterPro" id="IPR036188">
    <property type="entry name" value="FAD/NAD-bd_sf"/>
</dbReference>
<keyword evidence="2 10" id="KW-0489">Methyltransferase</keyword>
<dbReference type="SUPFAM" id="SSF51905">
    <property type="entry name" value="FAD/NAD(P)-binding domain"/>
    <property type="match status" value="1"/>
</dbReference>
<dbReference type="Gene3D" id="3.40.50.150">
    <property type="entry name" value="Vaccinia Virus protein VP39"/>
    <property type="match status" value="1"/>
</dbReference>
<comment type="similarity">
    <text evidence="10">In the N-terminal section; belongs to the methyltransferase superfamily. tRNA (mnm(5)s(2)U34)-methyltransferase family.</text>
</comment>
<evidence type="ECO:0000256" key="10">
    <source>
        <dbReference type="HAMAP-Rule" id="MF_01102"/>
    </source>
</evidence>
<dbReference type="NCBIfam" id="NF002483">
    <property type="entry name" value="PRK01747.1-4"/>
    <property type="match status" value="1"/>
</dbReference>
<dbReference type="EC" id="2.1.1.61" evidence="10"/>
<dbReference type="HAMAP" id="MF_01102">
    <property type="entry name" value="MnmC"/>
    <property type="match status" value="1"/>
</dbReference>
<dbReference type="EC" id="1.5.-.-" evidence="10"/>
<comment type="similarity">
    <text evidence="10">In the C-terminal section; belongs to the DAO family.</text>
</comment>
<dbReference type="GO" id="GO:0004808">
    <property type="term" value="F:tRNA (5-methylaminomethyl-2-thiouridylate)(34)-methyltransferase activity"/>
    <property type="evidence" value="ECO:0007669"/>
    <property type="project" value="UniProtKB-EC"/>
</dbReference>
<evidence type="ECO:0000256" key="4">
    <source>
        <dbReference type="ARBA" id="ARBA00022679"/>
    </source>
</evidence>
<evidence type="ECO:0000256" key="5">
    <source>
        <dbReference type="ARBA" id="ARBA00022691"/>
    </source>
</evidence>
<evidence type="ECO:0000256" key="3">
    <source>
        <dbReference type="ARBA" id="ARBA00022630"/>
    </source>
</evidence>
<reference evidence="13 14" key="1">
    <citation type="submission" date="2019-07" db="EMBL/GenBank/DDBJ databases">
        <title>The pathways for chlorine oxyanion respiration interact through the shared metabolite chlorate.</title>
        <authorList>
            <person name="Barnum T.P."/>
            <person name="Cheng Y."/>
            <person name="Hill K.A."/>
            <person name="Lucas L.N."/>
            <person name="Carlson H.K."/>
            <person name="Coates J.D."/>
        </authorList>
    </citation>
    <scope>NUCLEOTIDE SEQUENCE [LARGE SCALE GENOMIC DNA]</scope>
    <source>
        <strain evidence="13 14">SFB-1</strain>
    </source>
</reference>
<dbReference type="InterPro" id="IPR047785">
    <property type="entry name" value="tRNA_MNMC2"/>
</dbReference>
<comment type="function">
    <text evidence="10">Catalyzes the last two steps in the biosynthesis of 5-methylaminomethyl-2-thiouridine (mnm(5)s(2)U) at the wobble position (U34) in tRNA. Catalyzes the FAD-dependent demodification of cmnm(5)s(2)U34 to nm(5)s(2)U34, followed by the transfer of a methyl group from S-adenosyl-L-methionine to nm(5)s(2)U34, to form mnm(5)s(2)U34.</text>
</comment>
<keyword evidence="4 10" id="KW-0808">Transferase</keyword>
<dbReference type="GO" id="GO:0016645">
    <property type="term" value="F:oxidoreductase activity, acting on the CH-NH group of donors"/>
    <property type="evidence" value="ECO:0007669"/>
    <property type="project" value="InterPro"/>
</dbReference>
<dbReference type="InterPro" id="IPR008471">
    <property type="entry name" value="MnmC-like_methylTransf"/>
</dbReference>
<dbReference type="Gene3D" id="3.50.50.60">
    <property type="entry name" value="FAD/NAD(P)-binding domain"/>
    <property type="match status" value="1"/>
</dbReference>
<dbReference type="GO" id="GO:0005737">
    <property type="term" value="C:cytoplasm"/>
    <property type="evidence" value="ECO:0007669"/>
    <property type="project" value="UniProtKB-SubCell"/>
</dbReference>
<dbReference type="AlphaFoldDB" id="A0A557RE85"/>
<evidence type="ECO:0000259" key="11">
    <source>
        <dbReference type="Pfam" id="PF01266"/>
    </source>
</evidence>
<dbReference type="GO" id="GO:0050660">
    <property type="term" value="F:flavin adenine dinucleotide binding"/>
    <property type="evidence" value="ECO:0007669"/>
    <property type="project" value="UniProtKB-UniRule"/>
</dbReference>
<dbReference type="Gene3D" id="3.30.9.10">
    <property type="entry name" value="D-Amino Acid Oxidase, subunit A, domain 2"/>
    <property type="match status" value="1"/>
</dbReference>
<keyword evidence="9 10" id="KW-0511">Multifunctional enzyme</keyword>
<dbReference type="Pfam" id="PF05430">
    <property type="entry name" value="Methyltransf_30"/>
    <property type="match status" value="1"/>
</dbReference>
<dbReference type="Pfam" id="PF01266">
    <property type="entry name" value="DAO"/>
    <property type="match status" value="1"/>
</dbReference>
<keyword evidence="1 10" id="KW-0963">Cytoplasm</keyword>
<evidence type="ECO:0000256" key="6">
    <source>
        <dbReference type="ARBA" id="ARBA00022694"/>
    </source>
</evidence>
<evidence type="ECO:0000259" key="12">
    <source>
        <dbReference type="Pfam" id="PF05430"/>
    </source>
</evidence>
<proteinExistence type="inferred from homology"/>
<protein>
    <recommendedName>
        <fullName evidence="10">tRNA 5-methylaminomethyl-2-thiouridine biosynthesis bifunctional protein MnmC</fullName>
        <shortName evidence="10">tRNA mnm(5)s(2)U biosynthesis bifunctional protein</shortName>
    </recommendedName>
    <domain>
        <recommendedName>
            <fullName evidence="10">tRNA (mnm(5)s(2)U34)-methyltransferase</fullName>
            <ecNumber evidence="10">2.1.1.61</ecNumber>
        </recommendedName>
    </domain>
    <domain>
        <recommendedName>
            <fullName evidence="10">FAD-dependent cmnm(5)s(2)U34 oxidoreductase</fullName>
            <ecNumber evidence="10">1.5.-.-</ecNumber>
        </recommendedName>
    </domain>
</protein>
<dbReference type="Proteomes" id="UP000318349">
    <property type="component" value="Unassembled WGS sequence"/>
</dbReference>
<dbReference type="InterPro" id="IPR029063">
    <property type="entry name" value="SAM-dependent_MTases_sf"/>
</dbReference>
<dbReference type="InterPro" id="IPR023032">
    <property type="entry name" value="tRNA_MAMT_biosynth_bifunc_MnmC"/>
</dbReference>
<keyword evidence="3 10" id="KW-0285">Flavoprotein</keyword>
<comment type="caution">
    <text evidence="13">The sequence shown here is derived from an EMBL/GenBank/DDBJ whole genome shotgun (WGS) entry which is preliminary data.</text>
</comment>
<keyword evidence="6 10" id="KW-0819">tRNA processing</keyword>
<organism evidence="13 14">
    <name type="scientific">Denitromonas halophila</name>
    <dbReference type="NCBI Taxonomy" id="1629404"/>
    <lineage>
        <taxon>Bacteria</taxon>
        <taxon>Pseudomonadati</taxon>
        <taxon>Pseudomonadota</taxon>
        <taxon>Betaproteobacteria</taxon>
        <taxon>Rhodocyclales</taxon>
        <taxon>Zoogloeaceae</taxon>
        <taxon>Denitromonas</taxon>
    </lineage>
</organism>
<feature type="domain" description="MnmC-like methyltransferase" evidence="12">
    <location>
        <begin position="110"/>
        <end position="231"/>
    </location>
</feature>
<dbReference type="NCBIfam" id="NF033855">
    <property type="entry name" value="tRNA_MNMC2"/>
    <property type="match status" value="1"/>
</dbReference>
<gene>
    <name evidence="10 13" type="primary">mnmC</name>
    <name evidence="13" type="ORF">FHP89_13400</name>
</gene>
<evidence type="ECO:0000313" key="13">
    <source>
        <dbReference type="EMBL" id="TVO75347.1"/>
    </source>
</evidence>
<dbReference type="NCBIfam" id="NF002481">
    <property type="entry name" value="PRK01747.1-2"/>
    <property type="match status" value="1"/>
</dbReference>
<evidence type="ECO:0000256" key="7">
    <source>
        <dbReference type="ARBA" id="ARBA00022827"/>
    </source>
</evidence>
<dbReference type="GO" id="GO:0032259">
    <property type="term" value="P:methylation"/>
    <property type="evidence" value="ECO:0007669"/>
    <property type="project" value="UniProtKB-KW"/>
</dbReference>
<dbReference type="NCBIfam" id="TIGR03197">
    <property type="entry name" value="MnmC_Cterm"/>
    <property type="match status" value="1"/>
</dbReference>
<name>A0A557RE85_9RHOO</name>
<evidence type="ECO:0000256" key="1">
    <source>
        <dbReference type="ARBA" id="ARBA00022490"/>
    </source>
</evidence>
<keyword evidence="7 10" id="KW-0274">FAD</keyword>
<dbReference type="EMBL" id="VMNI01000013">
    <property type="protein sequence ID" value="TVO75347.1"/>
    <property type="molecule type" value="Genomic_DNA"/>
</dbReference>
<keyword evidence="8 10" id="KW-0560">Oxidoreductase</keyword>
<dbReference type="GO" id="GO:0002098">
    <property type="term" value="P:tRNA wobble uridine modification"/>
    <property type="evidence" value="ECO:0007669"/>
    <property type="project" value="TreeGrafter"/>
</dbReference>
<dbReference type="InterPro" id="IPR006076">
    <property type="entry name" value="FAD-dep_OxRdtase"/>
</dbReference>
<evidence type="ECO:0000256" key="2">
    <source>
        <dbReference type="ARBA" id="ARBA00022603"/>
    </source>
</evidence>
<feature type="region of interest" description="FAD-dependent cmnm(5)s(2)U34 oxidoreductase" evidence="10">
    <location>
        <begin position="250"/>
        <end position="639"/>
    </location>
</feature>
<dbReference type="PANTHER" id="PTHR13847">
    <property type="entry name" value="SARCOSINE DEHYDROGENASE-RELATED"/>
    <property type="match status" value="1"/>
</dbReference>
<keyword evidence="5 10" id="KW-0949">S-adenosyl-L-methionine</keyword>
<evidence type="ECO:0000256" key="8">
    <source>
        <dbReference type="ARBA" id="ARBA00023002"/>
    </source>
</evidence>
<dbReference type="PANTHER" id="PTHR13847:SF283">
    <property type="entry name" value="TRNA 5-METHYLAMINOMETHYL-2-THIOURIDINE BIOSYNTHESIS BIFUNCTIONAL PROTEIN MNMC"/>
    <property type="match status" value="1"/>
</dbReference>
<accession>A0A557RE85</accession>
<feature type="domain" description="FAD dependent oxidoreductase" evidence="11">
    <location>
        <begin position="247"/>
        <end position="603"/>
    </location>
</feature>
<comment type="cofactor">
    <cofactor evidence="10">
        <name>FAD</name>
        <dbReference type="ChEBI" id="CHEBI:57692"/>
    </cofactor>
</comment>
<dbReference type="InterPro" id="IPR017610">
    <property type="entry name" value="tRNA_S-uridine_synth_MnmC_C"/>
</dbReference>
<feature type="region of interest" description="tRNA (mnm(5)s(2)U34)-methyltransferase" evidence="10">
    <location>
        <begin position="1"/>
        <end position="233"/>
    </location>
</feature>
<dbReference type="SUPFAM" id="SSF54373">
    <property type="entry name" value="FAD-linked reductases, C-terminal domain"/>
    <property type="match status" value="1"/>
</dbReference>
<sequence>MYERIEPAALDHAEDGTPFSRRFDDVYHTQHGAPGQSRHVFLEGNQLPHRWQRKSRFVILETGFGLGLNFLATWAAWRDDPKRCDRLHFISIEKHPFNATDLATAHQRWPEFAALSARLRAQWPTLTPGMHRLWLDEGRIALTLIFGDASTALAKLDARVDAFYLDGFSPARNPELWSAKLCHQLAALAAPVATLATWSVSREVRQHLEYARFRIDKVRGFTGKSEMLRGHIAGAPERAPAHTFREAIIVGAGLAGTSLAHRLVKRGWSVQLLDAADGPGQGASGNLAGVLRPLPSLDDNRLARLTRAGTLAGIRHLNALAAAGHAVRWAPTGVLHLARDPAHETRQRDLVDTQQPPPDYLRYVDQTEASALADWPLAVGGWWFPGSGWVQPPSLCATNIAAAGPALSVRYGVSVARLTRVGEHWQLHDANDELIAETTCVILANGAGIRHLEVAQTLPVRAARGQVSHLPATAGSAPQVVVCRLGYVSPAIDGLRSAGATFLVDDDDPALRESEHADNLAKLDFILPGFSRTLDNATMAGRVGFRPASPDRLPMVGAIAAPGRYPADASLDKVVREPGLYAISGFGARGLVWSAIVAETLASQLDGDPLPLERDLVDAIDPGRFVLRRARRDRFANDG</sequence>